<evidence type="ECO:0000313" key="3">
    <source>
        <dbReference type="EMBL" id="KAF4666636.1"/>
    </source>
</evidence>
<evidence type="ECO:0000313" key="6">
    <source>
        <dbReference type="Proteomes" id="UP000572268"/>
    </source>
</evidence>
<evidence type="ECO:0000259" key="2">
    <source>
        <dbReference type="PROSITE" id="PS51767"/>
    </source>
</evidence>
<evidence type="ECO:0000256" key="1">
    <source>
        <dbReference type="SAM" id="SignalP"/>
    </source>
</evidence>
<organism evidence="4 6">
    <name type="scientific">Perkinsus olseni</name>
    <name type="common">Perkinsus atlanticus</name>
    <dbReference type="NCBI Taxonomy" id="32597"/>
    <lineage>
        <taxon>Eukaryota</taxon>
        <taxon>Sar</taxon>
        <taxon>Alveolata</taxon>
        <taxon>Perkinsozoa</taxon>
        <taxon>Perkinsea</taxon>
        <taxon>Perkinsida</taxon>
        <taxon>Perkinsidae</taxon>
        <taxon>Perkinsus</taxon>
    </lineage>
</organism>
<evidence type="ECO:0000313" key="5">
    <source>
        <dbReference type="Proteomes" id="UP000570595"/>
    </source>
</evidence>
<dbReference type="Gene3D" id="2.40.70.10">
    <property type="entry name" value="Acid Proteases"/>
    <property type="match status" value="2"/>
</dbReference>
<sequence length="440" mass="49273">MSIPAIFSLTAALQSASASLALRVPMKRDEVEMKFDGWPVRLSVDTGSAKSYLVYGGWYESIYGRGSCRHLRTGCYFCPPTNPCNLTTLLSQDKHRVYFVSGRSVDIVIRNMTMKVGEREIRNLQMGLVVGCTRTQTGLQPYALLGLSIPSRSSAGEGGAVMPPFLKQLTSLREIPQTAFSVHASKLSVRITGQLVLGEFPEETSAMTIFPLVGFSLAKAPFAITVSEVQVRSPTIRERVSSLNLTEEQQPHEVVIDTGCSWTHVPDKFFTMVLDAIQAEVGPERVGWRSVRTHPTDVQGLDSILRSDDCIVIRRTIVDRLPVIVFKEDADTFFELHLSNHVQVCDEWGWCELSLERSLKSYPAAFQLGQPFFIEHDLYVNFERSIVGIATPARPGVNEPVKPELWEKHHSARCRRATRLSSALAWLSRLGCSRRRTDEW</sequence>
<protein>
    <recommendedName>
        <fullName evidence="2">Peptidase A1 domain-containing protein</fullName>
    </recommendedName>
</protein>
<feature type="domain" description="Peptidase A1" evidence="2">
    <location>
        <begin position="27"/>
        <end position="390"/>
    </location>
</feature>
<evidence type="ECO:0000313" key="4">
    <source>
        <dbReference type="EMBL" id="KAF4671636.1"/>
    </source>
</evidence>
<feature type="signal peptide" evidence="1">
    <location>
        <begin position="1"/>
        <end position="18"/>
    </location>
</feature>
<dbReference type="EMBL" id="JABAHT010000069">
    <property type="protein sequence ID" value="KAF4666636.1"/>
    <property type="molecule type" value="Genomic_DNA"/>
</dbReference>
<dbReference type="OrthoDB" id="10301509at2759"/>
<dbReference type="PROSITE" id="PS51767">
    <property type="entry name" value="PEPTIDASE_A1"/>
    <property type="match status" value="1"/>
</dbReference>
<comment type="caution">
    <text evidence="4">The sequence shown here is derived from an EMBL/GenBank/DDBJ whole genome shotgun (WGS) entry which is preliminary data.</text>
</comment>
<dbReference type="Proteomes" id="UP000572268">
    <property type="component" value="Unassembled WGS sequence"/>
</dbReference>
<name>A0A7J6MJL8_PEROL</name>
<dbReference type="SUPFAM" id="SSF50630">
    <property type="entry name" value="Acid proteases"/>
    <property type="match status" value="1"/>
</dbReference>
<dbReference type="InterPro" id="IPR033121">
    <property type="entry name" value="PEPTIDASE_A1"/>
</dbReference>
<keyword evidence="1" id="KW-0732">Signal</keyword>
<reference evidence="5 6" key="1">
    <citation type="submission" date="2020-04" db="EMBL/GenBank/DDBJ databases">
        <title>Perkinsus olseni comparative genomics.</title>
        <authorList>
            <person name="Bogema D.R."/>
        </authorList>
    </citation>
    <scope>NUCLEOTIDE SEQUENCE [LARGE SCALE GENOMIC DNA]</scope>
    <source>
        <strain evidence="3">ATCC PRA-179</strain>
        <strain evidence="4">ATCC PRA-31</strain>
    </source>
</reference>
<dbReference type="Pfam" id="PF00026">
    <property type="entry name" value="Asp"/>
    <property type="match status" value="1"/>
</dbReference>
<dbReference type="Proteomes" id="UP000570595">
    <property type="component" value="Unassembled WGS sequence"/>
</dbReference>
<dbReference type="EMBL" id="JABANN010000100">
    <property type="protein sequence ID" value="KAF4671636.1"/>
    <property type="molecule type" value="Genomic_DNA"/>
</dbReference>
<dbReference type="AlphaFoldDB" id="A0A7J6MJL8"/>
<accession>A0A7J6MJL8</accession>
<proteinExistence type="predicted"/>
<feature type="chain" id="PRO_5033915072" description="Peptidase A1 domain-containing protein" evidence="1">
    <location>
        <begin position="19"/>
        <end position="440"/>
    </location>
</feature>
<dbReference type="InterPro" id="IPR021109">
    <property type="entry name" value="Peptidase_aspartic_dom_sf"/>
</dbReference>
<gene>
    <name evidence="4" type="ORF">FOL46_000133</name>
    <name evidence="3" type="ORF">FOZ61_009435</name>
</gene>